<sequence length="281" mass="30106">MPPRRRSQDSGLAAMAGPAADDGQAAQVPPAAAGGEGEQPPAPGGGGGDPQPPQEQQQGGEEAAEVVDEAAAAAAEEERRREEERVQAEEAGVMAEAARIRAVLSAFKVPPCPEPKRGKTHWDCLLEEMAWLAKEFSKERTWKLKSAKRYAHAAQRSNLDLESRVVVRAREEERAVRKRAAWIAKEPLELRLPNAVPWLLQRRVPFESVGLKRFLVQPEGMAAWEEQAVHRLALAAAAFAAPHSRPEEDVALLLGAAAGGGAAGSLIQALGFRPSPTALQA</sequence>
<dbReference type="GO" id="GO:0005524">
    <property type="term" value="F:ATP binding"/>
    <property type="evidence" value="ECO:0007669"/>
    <property type="project" value="UniProtKB-KW"/>
</dbReference>
<dbReference type="RefSeq" id="XP_005845627.1">
    <property type="nucleotide sequence ID" value="XM_005845565.1"/>
</dbReference>
<feature type="compositionally biased region" description="Basic and acidic residues" evidence="5">
    <location>
        <begin position="76"/>
        <end position="88"/>
    </location>
</feature>
<evidence type="ECO:0000256" key="2">
    <source>
        <dbReference type="ARBA" id="ARBA00022741"/>
    </source>
</evidence>
<dbReference type="GO" id="GO:0003677">
    <property type="term" value="F:DNA binding"/>
    <property type="evidence" value="ECO:0007669"/>
    <property type="project" value="UniProtKB-KW"/>
</dbReference>
<dbReference type="PANTHER" id="PTHR45685">
    <property type="entry name" value="HELICASE SRCAP-RELATED"/>
    <property type="match status" value="1"/>
</dbReference>
<dbReference type="GO" id="GO:0000812">
    <property type="term" value="C:Swr1 complex"/>
    <property type="evidence" value="ECO:0007669"/>
    <property type="project" value="TreeGrafter"/>
</dbReference>
<evidence type="ECO:0000256" key="4">
    <source>
        <dbReference type="ARBA" id="ARBA00022840"/>
    </source>
</evidence>
<keyword evidence="3" id="KW-0378">Hydrolase</keyword>
<evidence type="ECO:0000313" key="7">
    <source>
        <dbReference type="EMBL" id="EFN53525.1"/>
    </source>
</evidence>
<dbReference type="PANTHER" id="PTHR45685:SF1">
    <property type="entry name" value="HELICASE SRCAP"/>
    <property type="match status" value="1"/>
</dbReference>
<dbReference type="GO" id="GO:0042393">
    <property type="term" value="F:histone binding"/>
    <property type="evidence" value="ECO:0007669"/>
    <property type="project" value="TreeGrafter"/>
</dbReference>
<accession>E1ZKP6</accession>
<dbReference type="GO" id="GO:0016887">
    <property type="term" value="F:ATP hydrolysis activity"/>
    <property type="evidence" value="ECO:0007669"/>
    <property type="project" value="TreeGrafter"/>
</dbReference>
<comment type="subcellular location">
    <subcellularLocation>
        <location evidence="1">Nucleus</location>
    </subcellularLocation>
</comment>
<dbReference type="SMART" id="SM00573">
    <property type="entry name" value="HSA"/>
    <property type="match status" value="1"/>
</dbReference>
<evidence type="ECO:0000259" key="6">
    <source>
        <dbReference type="PROSITE" id="PS51204"/>
    </source>
</evidence>
<dbReference type="InParanoid" id="E1ZKP6"/>
<feature type="non-terminal residue" evidence="7">
    <location>
        <position position="281"/>
    </location>
</feature>
<dbReference type="AlphaFoldDB" id="E1ZKP6"/>
<dbReference type="STRING" id="554065.E1ZKP6"/>
<dbReference type="eggNOG" id="KOG0391">
    <property type="taxonomic scope" value="Eukaryota"/>
</dbReference>
<dbReference type="KEGG" id="cvr:CHLNCDRAFT_136617"/>
<dbReference type="Pfam" id="PF07529">
    <property type="entry name" value="HSA"/>
    <property type="match status" value="1"/>
</dbReference>
<feature type="compositionally biased region" description="Low complexity" evidence="5">
    <location>
        <begin position="16"/>
        <end position="33"/>
    </location>
</feature>
<dbReference type="GO" id="GO:0006338">
    <property type="term" value="P:chromatin remodeling"/>
    <property type="evidence" value="ECO:0007669"/>
    <property type="project" value="TreeGrafter"/>
</dbReference>
<dbReference type="Proteomes" id="UP000008141">
    <property type="component" value="Unassembled WGS sequence"/>
</dbReference>
<feature type="region of interest" description="Disordered" evidence="5">
    <location>
        <begin position="1"/>
        <end position="91"/>
    </location>
</feature>
<dbReference type="InterPro" id="IPR050520">
    <property type="entry name" value="INO80/SWR1_helicase"/>
</dbReference>
<name>E1ZKP6_CHLVA</name>
<dbReference type="GeneID" id="17352989"/>
<keyword evidence="3" id="KW-0347">Helicase</keyword>
<keyword evidence="2" id="KW-0547">Nucleotide-binding</keyword>
<evidence type="ECO:0000256" key="3">
    <source>
        <dbReference type="ARBA" id="ARBA00022806"/>
    </source>
</evidence>
<dbReference type="EMBL" id="GL433851">
    <property type="protein sequence ID" value="EFN53525.1"/>
    <property type="molecule type" value="Genomic_DNA"/>
</dbReference>
<feature type="domain" description="HSA" evidence="6">
    <location>
        <begin position="109"/>
        <end position="183"/>
    </location>
</feature>
<dbReference type="OrthoDB" id="568360at2759"/>
<dbReference type="GO" id="GO:0004386">
    <property type="term" value="F:helicase activity"/>
    <property type="evidence" value="ECO:0007669"/>
    <property type="project" value="UniProtKB-KW"/>
</dbReference>
<keyword evidence="4" id="KW-0067">ATP-binding</keyword>
<evidence type="ECO:0000256" key="1">
    <source>
        <dbReference type="ARBA" id="ARBA00004123"/>
    </source>
</evidence>
<evidence type="ECO:0000256" key="5">
    <source>
        <dbReference type="SAM" id="MobiDB-lite"/>
    </source>
</evidence>
<dbReference type="PROSITE" id="PS51204">
    <property type="entry name" value="HSA"/>
    <property type="match status" value="1"/>
</dbReference>
<dbReference type="InterPro" id="IPR014012">
    <property type="entry name" value="HSA_dom"/>
</dbReference>
<reference evidence="7 8" key="1">
    <citation type="journal article" date="2010" name="Plant Cell">
        <title>The Chlorella variabilis NC64A genome reveals adaptation to photosymbiosis, coevolution with viruses, and cryptic sex.</title>
        <authorList>
            <person name="Blanc G."/>
            <person name="Duncan G."/>
            <person name="Agarkova I."/>
            <person name="Borodovsky M."/>
            <person name="Gurnon J."/>
            <person name="Kuo A."/>
            <person name="Lindquist E."/>
            <person name="Lucas S."/>
            <person name="Pangilinan J."/>
            <person name="Polle J."/>
            <person name="Salamov A."/>
            <person name="Terry A."/>
            <person name="Yamada T."/>
            <person name="Dunigan D.D."/>
            <person name="Grigoriev I.V."/>
            <person name="Claverie J.M."/>
            <person name="Van Etten J.L."/>
        </authorList>
    </citation>
    <scope>NUCLEOTIDE SEQUENCE [LARGE SCALE GENOMIC DNA]</scope>
    <source>
        <strain evidence="7 8">NC64A</strain>
    </source>
</reference>
<gene>
    <name evidence="7" type="ORF">CHLNCDRAFT_136617</name>
</gene>
<organism evidence="8">
    <name type="scientific">Chlorella variabilis</name>
    <name type="common">Green alga</name>
    <dbReference type="NCBI Taxonomy" id="554065"/>
    <lineage>
        <taxon>Eukaryota</taxon>
        <taxon>Viridiplantae</taxon>
        <taxon>Chlorophyta</taxon>
        <taxon>core chlorophytes</taxon>
        <taxon>Trebouxiophyceae</taxon>
        <taxon>Chlorellales</taxon>
        <taxon>Chlorellaceae</taxon>
        <taxon>Chlorella clade</taxon>
        <taxon>Chlorella</taxon>
    </lineage>
</organism>
<evidence type="ECO:0000313" key="8">
    <source>
        <dbReference type="Proteomes" id="UP000008141"/>
    </source>
</evidence>
<keyword evidence="8" id="KW-1185">Reference proteome</keyword>
<proteinExistence type="predicted"/>
<protein>
    <recommendedName>
        <fullName evidence="6">HSA domain-containing protein</fullName>
    </recommendedName>
</protein>